<dbReference type="NCBIfam" id="NF006053">
    <property type="entry name" value="PRK08201.1"/>
    <property type="match status" value="1"/>
</dbReference>
<dbReference type="SUPFAM" id="SSF53187">
    <property type="entry name" value="Zn-dependent exopeptidases"/>
    <property type="match status" value="1"/>
</dbReference>
<keyword evidence="3" id="KW-0378">Hydrolase</keyword>
<comment type="caution">
    <text evidence="5">The sequence shown here is derived from an EMBL/GenBank/DDBJ whole genome shotgun (WGS) entry which is preliminary data.</text>
</comment>
<evidence type="ECO:0000259" key="4">
    <source>
        <dbReference type="Pfam" id="PF07687"/>
    </source>
</evidence>
<dbReference type="Pfam" id="PF07687">
    <property type="entry name" value="M20_dimer"/>
    <property type="match status" value="1"/>
</dbReference>
<evidence type="ECO:0000256" key="3">
    <source>
        <dbReference type="ARBA" id="ARBA00022801"/>
    </source>
</evidence>
<dbReference type="Gene3D" id="3.30.70.360">
    <property type="match status" value="1"/>
</dbReference>
<proteinExistence type="predicted"/>
<name>A0ABS4DSH5_9HYPH</name>
<evidence type="ECO:0000256" key="2">
    <source>
        <dbReference type="ARBA" id="ARBA00022723"/>
    </source>
</evidence>
<dbReference type="PANTHER" id="PTHR43270:SF12">
    <property type="entry name" value="SUCCINYL-DIAMINOPIMELATE DESUCCINYLASE"/>
    <property type="match status" value="1"/>
</dbReference>
<dbReference type="InterPro" id="IPR051458">
    <property type="entry name" value="Cyt/Met_Dipeptidase"/>
</dbReference>
<dbReference type="PANTHER" id="PTHR43270">
    <property type="entry name" value="BETA-ALA-HIS DIPEPTIDASE"/>
    <property type="match status" value="1"/>
</dbReference>
<dbReference type="Gene3D" id="3.40.630.10">
    <property type="entry name" value="Zn peptidases"/>
    <property type="match status" value="1"/>
</dbReference>
<dbReference type="EMBL" id="JAGGJU010000001">
    <property type="protein sequence ID" value="MBP1848635.1"/>
    <property type="molecule type" value="Genomic_DNA"/>
</dbReference>
<dbReference type="RefSeq" id="WP_209941145.1">
    <property type="nucleotide sequence ID" value="NZ_JAGGJU010000001.1"/>
</dbReference>
<sequence length="454" mass="48498">MSVETYLEAHFDAALDDLKAYAAIPSVSTDPAFIDGIDKASLFLAERLTRAGFDNVERLETGGHPAVYGEILSDPALPTILVYGHYDVQPPDPLEKWLTPPFEPTLRDDRLYARGASDDKGPLLIPVLVAEAYLKTEGRLPVNLKLLVEGEEESGSPHFEATLEAYRAKFDCDLVVSADGAMWRADRPSMTVASRGNVALEVTVTGASKDLHSGRHGGSAPNPIAALAALIASLHGPDGRVTVDGFHDGTLPPDPKILAAIGAARFDAAAYYRDIGIADAPIVDGDSLLVRQWLEPTLEFNGISGGYQGRGTKTVIPASASVKITCRLVAGQKPRAVIDAIERHLTARLPTGFSIAFDSDGPGSEAFAIDPDLPALGIAEDILGELLGEKPLRVAMGATVPIGSAFSRVLGRPAIFFSFATSDEDYHAPNEFFRLSSFRTGMKAWARLLKRLGA</sequence>
<feature type="domain" description="Peptidase M20 dimerisation" evidence="4">
    <location>
        <begin position="193"/>
        <end position="350"/>
    </location>
</feature>
<dbReference type="InterPro" id="IPR002933">
    <property type="entry name" value="Peptidase_M20"/>
</dbReference>
<dbReference type="NCBIfam" id="NF006579">
    <property type="entry name" value="PRK09104.1"/>
    <property type="match status" value="1"/>
</dbReference>
<organism evidence="5 6">
    <name type="scientific">Rhizobium halophytocola</name>
    <dbReference type="NCBI Taxonomy" id="735519"/>
    <lineage>
        <taxon>Bacteria</taxon>
        <taxon>Pseudomonadati</taxon>
        <taxon>Pseudomonadota</taxon>
        <taxon>Alphaproteobacteria</taxon>
        <taxon>Hyphomicrobiales</taxon>
        <taxon>Rhizobiaceae</taxon>
        <taxon>Rhizobium/Agrobacterium group</taxon>
        <taxon>Rhizobium</taxon>
    </lineage>
</organism>
<keyword evidence="6" id="KW-1185">Reference proteome</keyword>
<dbReference type="Pfam" id="PF01546">
    <property type="entry name" value="Peptidase_M20"/>
    <property type="match status" value="1"/>
</dbReference>
<accession>A0ABS4DSH5</accession>
<dbReference type="InterPro" id="IPR011650">
    <property type="entry name" value="Peptidase_M20_dimer"/>
</dbReference>
<dbReference type="Proteomes" id="UP000759443">
    <property type="component" value="Unassembled WGS sequence"/>
</dbReference>
<evidence type="ECO:0000256" key="1">
    <source>
        <dbReference type="ARBA" id="ARBA00022670"/>
    </source>
</evidence>
<keyword evidence="1" id="KW-0645">Protease</keyword>
<protein>
    <submittedName>
        <fullName evidence="5">Acetylornithine deacetylase/succinyl-diaminopimelate desuccinylase-like protein</fullName>
    </submittedName>
</protein>
<reference evidence="5 6" key="1">
    <citation type="submission" date="2021-03" db="EMBL/GenBank/DDBJ databases">
        <title>Genomic Encyclopedia of Type Strains, Phase IV (KMG-IV): sequencing the most valuable type-strain genomes for metagenomic binning, comparative biology and taxonomic classification.</title>
        <authorList>
            <person name="Goeker M."/>
        </authorList>
    </citation>
    <scope>NUCLEOTIDE SEQUENCE [LARGE SCALE GENOMIC DNA]</scope>
    <source>
        <strain evidence="5 6">DSM 21600</strain>
    </source>
</reference>
<gene>
    <name evidence="5" type="ORF">J2Z17_000052</name>
</gene>
<evidence type="ECO:0000313" key="5">
    <source>
        <dbReference type="EMBL" id="MBP1848635.1"/>
    </source>
</evidence>
<keyword evidence="2" id="KW-0479">Metal-binding</keyword>
<evidence type="ECO:0000313" key="6">
    <source>
        <dbReference type="Proteomes" id="UP000759443"/>
    </source>
</evidence>